<gene>
    <name evidence="2" type="ORF">BDP27DRAFT_1345784</name>
</gene>
<proteinExistence type="predicted"/>
<protein>
    <submittedName>
        <fullName evidence="2">Uncharacterized protein</fullName>
    </submittedName>
</protein>
<accession>A0A9P5TX46</accession>
<evidence type="ECO:0000313" key="3">
    <source>
        <dbReference type="Proteomes" id="UP000772434"/>
    </source>
</evidence>
<dbReference type="EMBL" id="JADNRY010000473">
    <property type="protein sequence ID" value="KAF9049439.1"/>
    <property type="molecule type" value="Genomic_DNA"/>
</dbReference>
<sequence length="180" mass="19842">MRSIIRSHTLKIPVMRLQRPTNRRRKRLLLPLPVIQLPVIQLLVIRLLVLHPYVGEGWTRNLLTTPTTTPTFPLWKKPLSVSITPKSTSMLPKPISASCSISRRTVNSCLNILFTRLSTISVKLSTVCVLLRSISTTSSESSTMVNSTMSTTTVTMATTTPDTTTATTALTISVLARLSV</sequence>
<keyword evidence="1" id="KW-0472">Membrane</keyword>
<reference evidence="2" key="1">
    <citation type="submission" date="2020-11" db="EMBL/GenBank/DDBJ databases">
        <authorList>
            <consortium name="DOE Joint Genome Institute"/>
            <person name="Ahrendt S."/>
            <person name="Riley R."/>
            <person name="Andreopoulos W."/>
            <person name="Labutti K."/>
            <person name="Pangilinan J."/>
            <person name="Ruiz-Duenas F.J."/>
            <person name="Barrasa J.M."/>
            <person name="Sanchez-Garcia M."/>
            <person name="Camarero S."/>
            <person name="Miyauchi S."/>
            <person name="Serrano A."/>
            <person name="Linde D."/>
            <person name="Babiker R."/>
            <person name="Drula E."/>
            <person name="Ayuso-Fernandez I."/>
            <person name="Pacheco R."/>
            <person name="Padilla G."/>
            <person name="Ferreira P."/>
            <person name="Barriuso J."/>
            <person name="Kellner H."/>
            <person name="Castanera R."/>
            <person name="Alfaro M."/>
            <person name="Ramirez L."/>
            <person name="Pisabarro A.G."/>
            <person name="Kuo A."/>
            <person name="Tritt A."/>
            <person name="Lipzen A."/>
            <person name="He G."/>
            <person name="Yan M."/>
            <person name="Ng V."/>
            <person name="Cullen D."/>
            <person name="Martin F."/>
            <person name="Rosso M.-N."/>
            <person name="Henrissat B."/>
            <person name="Hibbett D."/>
            <person name="Martinez A.T."/>
            <person name="Grigoriev I.V."/>
        </authorList>
    </citation>
    <scope>NUCLEOTIDE SEQUENCE</scope>
    <source>
        <strain evidence="2">AH 40177</strain>
    </source>
</reference>
<keyword evidence="1" id="KW-0812">Transmembrane</keyword>
<evidence type="ECO:0000256" key="1">
    <source>
        <dbReference type="SAM" id="Phobius"/>
    </source>
</evidence>
<organism evidence="2 3">
    <name type="scientific">Rhodocollybia butyracea</name>
    <dbReference type="NCBI Taxonomy" id="206335"/>
    <lineage>
        <taxon>Eukaryota</taxon>
        <taxon>Fungi</taxon>
        <taxon>Dikarya</taxon>
        <taxon>Basidiomycota</taxon>
        <taxon>Agaricomycotina</taxon>
        <taxon>Agaricomycetes</taxon>
        <taxon>Agaricomycetidae</taxon>
        <taxon>Agaricales</taxon>
        <taxon>Marasmiineae</taxon>
        <taxon>Omphalotaceae</taxon>
        <taxon>Rhodocollybia</taxon>
    </lineage>
</organism>
<comment type="caution">
    <text evidence="2">The sequence shown here is derived from an EMBL/GenBank/DDBJ whole genome shotgun (WGS) entry which is preliminary data.</text>
</comment>
<evidence type="ECO:0000313" key="2">
    <source>
        <dbReference type="EMBL" id="KAF9049439.1"/>
    </source>
</evidence>
<dbReference type="AlphaFoldDB" id="A0A9P5TX46"/>
<keyword evidence="1" id="KW-1133">Transmembrane helix</keyword>
<keyword evidence="3" id="KW-1185">Reference proteome</keyword>
<dbReference type="Proteomes" id="UP000772434">
    <property type="component" value="Unassembled WGS sequence"/>
</dbReference>
<name>A0A9P5TX46_9AGAR</name>
<feature type="transmembrane region" description="Helical" evidence="1">
    <location>
        <begin position="28"/>
        <end position="49"/>
    </location>
</feature>